<proteinExistence type="predicted"/>
<dbReference type="HOGENOM" id="CLU_2726310_0_0_1"/>
<sequence length="72" mass="8252">MELPLLAVSGRRPRLLRLGEPIAQPYPLPPRLRLRLRRLLVATQPGRLFVQVNLVLAFWTRRGFGSASVRTH</sequence>
<dbReference type="Proteomes" id="UP000026961">
    <property type="component" value="Chromosome 8"/>
</dbReference>
<protein>
    <submittedName>
        <fullName evidence="1">Uncharacterized protein</fullName>
    </submittedName>
</protein>
<accession>A0A0E0AR25</accession>
<reference evidence="1" key="1">
    <citation type="submission" date="2015-04" db="UniProtKB">
        <authorList>
            <consortium name="EnsemblPlants"/>
        </authorList>
    </citation>
    <scope>IDENTIFICATION</scope>
</reference>
<dbReference type="Gramene" id="OGLUM08G03590.1">
    <property type="protein sequence ID" value="OGLUM08G03590.1"/>
    <property type="gene ID" value="OGLUM08G03590"/>
</dbReference>
<evidence type="ECO:0000313" key="2">
    <source>
        <dbReference type="Proteomes" id="UP000026961"/>
    </source>
</evidence>
<dbReference type="EnsemblPlants" id="OGLUM08G03590.1">
    <property type="protein sequence ID" value="OGLUM08G03590.1"/>
    <property type="gene ID" value="OGLUM08G03590"/>
</dbReference>
<organism evidence="1">
    <name type="scientific">Oryza glumipatula</name>
    <dbReference type="NCBI Taxonomy" id="40148"/>
    <lineage>
        <taxon>Eukaryota</taxon>
        <taxon>Viridiplantae</taxon>
        <taxon>Streptophyta</taxon>
        <taxon>Embryophyta</taxon>
        <taxon>Tracheophyta</taxon>
        <taxon>Spermatophyta</taxon>
        <taxon>Magnoliopsida</taxon>
        <taxon>Liliopsida</taxon>
        <taxon>Poales</taxon>
        <taxon>Poaceae</taxon>
        <taxon>BOP clade</taxon>
        <taxon>Oryzoideae</taxon>
        <taxon>Oryzeae</taxon>
        <taxon>Oryzinae</taxon>
        <taxon>Oryza</taxon>
    </lineage>
</organism>
<keyword evidence="2" id="KW-1185">Reference proteome</keyword>
<dbReference type="AlphaFoldDB" id="A0A0E0AR25"/>
<evidence type="ECO:0000313" key="1">
    <source>
        <dbReference type="EnsemblPlants" id="OGLUM08G03590.1"/>
    </source>
</evidence>
<reference evidence="1" key="2">
    <citation type="submission" date="2018-05" db="EMBL/GenBank/DDBJ databases">
        <title>OgluRS3 (Oryza glumaepatula Reference Sequence Version 3).</title>
        <authorList>
            <person name="Zhang J."/>
            <person name="Kudrna D."/>
            <person name="Lee S."/>
            <person name="Talag J."/>
            <person name="Welchert J."/>
            <person name="Wing R.A."/>
        </authorList>
    </citation>
    <scope>NUCLEOTIDE SEQUENCE [LARGE SCALE GENOMIC DNA]</scope>
</reference>
<name>A0A0E0AR25_9ORYZ</name>